<comment type="caution">
    <text evidence="2">The sequence shown here is derived from an EMBL/GenBank/DDBJ whole genome shotgun (WGS) entry which is preliminary data.</text>
</comment>
<dbReference type="RefSeq" id="WP_186508462.1">
    <property type="nucleotide sequence ID" value="NZ_JACNEP010000026.1"/>
</dbReference>
<protein>
    <recommendedName>
        <fullName evidence="4">Solute-binding protein family 3/N-terminal domain-containing protein</fullName>
    </recommendedName>
</protein>
<keyword evidence="1" id="KW-0732">Signal</keyword>
<organism evidence="2 3">
    <name type="scientific">Neptunicella marina</name>
    <dbReference type="NCBI Taxonomy" id="2125989"/>
    <lineage>
        <taxon>Bacteria</taxon>
        <taxon>Pseudomonadati</taxon>
        <taxon>Pseudomonadota</taxon>
        <taxon>Gammaproteobacteria</taxon>
        <taxon>Alteromonadales</taxon>
        <taxon>Alteromonadaceae</taxon>
        <taxon>Neptunicella</taxon>
    </lineage>
</organism>
<proteinExistence type="predicted"/>
<feature type="chain" id="PRO_5035261627" description="Solute-binding protein family 3/N-terminal domain-containing protein" evidence="1">
    <location>
        <begin position="23"/>
        <end position="305"/>
    </location>
</feature>
<evidence type="ECO:0000313" key="2">
    <source>
        <dbReference type="EMBL" id="MBC3767814.1"/>
    </source>
</evidence>
<dbReference type="SUPFAM" id="SSF53850">
    <property type="entry name" value="Periplasmic binding protein-like II"/>
    <property type="match status" value="1"/>
</dbReference>
<gene>
    <name evidence="2" type="ORF">H8B19_18195</name>
</gene>
<evidence type="ECO:0000313" key="3">
    <source>
        <dbReference type="Proteomes" id="UP000601768"/>
    </source>
</evidence>
<keyword evidence="3" id="KW-1185">Reference proteome</keyword>
<feature type="signal peptide" evidence="1">
    <location>
        <begin position="1"/>
        <end position="22"/>
    </location>
</feature>
<evidence type="ECO:0008006" key="4">
    <source>
        <dbReference type="Google" id="ProtNLM"/>
    </source>
</evidence>
<sequence>MLIRLLGTLLLFAVYVTSSAYAQDAALHSKTDVIVIPKPVEGTEPLHSYLQKILDAALVATQKQYGVMTVHKSPFISTQARQFRQLNDGSVDLIWSITTDDRELHYQAIPFPLFGMLFSYRVLAINQNDSRFSSSLSLNELKQLKTVQGYDWPDLKMLEENGFNVKPSEYTLAFRLLENKFIDYFPRSVIEVCDELSLHPLLHVSEHQLLHYPNVMYFFMKKGKEQLASRIETGLMIIYRQGTLLKILQEQPFFKQALALTHDRHIFELKSPVSQGLYILEHPFNLDVQRLIQQQKSSSKNACLY</sequence>
<accession>A0A8J6M227</accession>
<dbReference type="EMBL" id="JACNEP010000026">
    <property type="protein sequence ID" value="MBC3767814.1"/>
    <property type="molecule type" value="Genomic_DNA"/>
</dbReference>
<name>A0A8J6M227_9ALTE</name>
<dbReference type="AlphaFoldDB" id="A0A8J6M227"/>
<dbReference type="Proteomes" id="UP000601768">
    <property type="component" value="Unassembled WGS sequence"/>
</dbReference>
<evidence type="ECO:0000256" key="1">
    <source>
        <dbReference type="SAM" id="SignalP"/>
    </source>
</evidence>
<reference evidence="2" key="1">
    <citation type="journal article" date="2018" name="Int. J. Syst. Evol. Microbiol.">
        <title>Neptunicella marina gen. nov., sp. nov., isolated from surface seawater.</title>
        <authorList>
            <person name="Liu X."/>
            <person name="Lai Q."/>
            <person name="Du Y."/>
            <person name="Zhang X."/>
            <person name="Liu Z."/>
            <person name="Sun F."/>
            <person name="Shao Z."/>
        </authorList>
    </citation>
    <scope>NUCLEOTIDE SEQUENCE</scope>
    <source>
        <strain evidence="2">S27-2</strain>
    </source>
</reference>
<reference evidence="2" key="2">
    <citation type="submission" date="2020-08" db="EMBL/GenBank/DDBJ databases">
        <authorList>
            <person name="Lai Q."/>
        </authorList>
    </citation>
    <scope>NUCLEOTIDE SEQUENCE</scope>
    <source>
        <strain evidence="2">S27-2</strain>
    </source>
</reference>